<evidence type="ECO:0000259" key="1">
    <source>
        <dbReference type="Pfam" id="PF01266"/>
    </source>
</evidence>
<dbReference type="Proteomes" id="UP001251528">
    <property type="component" value="Unassembled WGS sequence"/>
</dbReference>
<sequence>MAQALMYVLLIIGGGIIGLSTAYSLARACLDTRQPASKARVIVVEQASTVCSGASGQCEGSLRAFGFPSDAAPLAKQSYRLHEQFAAEHQGKQLFGYSQLKIHVLFHDNYDLSNPRLPIPIEREEDATDLPHLAQDGTIGCPEILPPSPETLWRARGTIHDRLRSSSSTSRELASLWPSTYMVLAAAQWFKPAVLTYMPRTARGQAIIDRLPEALLFPEANLGAKTTREREGGVYLNFGHDLNGFTLGLGSGKVMAELILGHQTSVGSSTVCNIN</sequence>
<keyword evidence="3" id="KW-1185">Reference proteome</keyword>
<evidence type="ECO:0000313" key="2">
    <source>
        <dbReference type="EMBL" id="KAK2595263.1"/>
    </source>
</evidence>
<dbReference type="Gene3D" id="3.50.50.60">
    <property type="entry name" value="FAD/NAD(P)-binding domain"/>
    <property type="match status" value="1"/>
</dbReference>
<dbReference type="EMBL" id="JASWJB010000138">
    <property type="protein sequence ID" value="KAK2595263.1"/>
    <property type="molecule type" value="Genomic_DNA"/>
</dbReference>
<name>A0AAJ0CNY1_9HYPO</name>
<dbReference type="PANTHER" id="PTHR13847:SF150">
    <property type="entry name" value="OXIDOREDUCTASE TDA3-RELATED"/>
    <property type="match status" value="1"/>
</dbReference>
<dbReference type="PANTHER" id="PTHR13847">
    <property type="entry name" value="SARCOSINE DEHYDROGENASE-RELATED"/>
    <property type="match status" value="1"/>
</dbReference>
<organism evidence="2 3">
    <name type="scientific">Conoideocrella luteorostrata</name>
    <dbReference type="NCBI Taxonomy" id="1105319"/>
    <lineage>
        <taxon>Eukaryota</taxon>
        <taxon>Fungi</taxon>
        <taxon>Dikarya</taxon>
        <taxon>Ascomycota</taxon>
        <taxon>Pezizomycotina</taxon>
        <taxon>Sordariomycetes</taxon>
        <taxon>Hypocreomycetidae</taxon>
        <taxon>Hypocreales</taxon>
        <taxon>Clavicipitaceae</taxon>
        <taxon>Conoideocrella</taxon>
    </lineage>
</organism>
<proteinExistence type="predicted"/>
<protein>
    <recommendedName>
        <fullName evidence="1">FAD dependent oxidoreductase domain-containing protein</fullName>
    </recommendedName>
</protein>
<reference evidence="2" key="1">
    <citation type="submission" date="2023-06" db="EMBL/GenBank/DDBJ databases">
        <title>Conoideocrella luteorostrata (Hypocreales: Clavicipitaceae), a potential biocontrol fungus for elongate hemlock scale in United States Christmas tree production areas.</title>
        <authorList>
            <person name="Barrett H."/>
            <person name="Lovett B."/>
            <person name="Macias A.M."/>
            <person name="Stajich J.E."/>
            <person name="Kasson M.T."/>
        </authorList>
    </citation>
    <scope>NUCLEOTIDE SEQUENCE</scope>
    <source>
        <strain evidence="2">ARSEF 14590</strain>
    </source>
</reference>
<comment type="caution">
    <text evidence="2">The sequence shown here is derived from an EMBL/GenBank/DDBJ whole genome shotgun (WGS) entry which is preliminary data.</text>
</comment>
<dbReference type="SUPFAM" id="SSF51905">
    <property type="entry name" value="FAD/NAD(P)-binding domain"/>
    <property type="match status" value="1"/>
</dbReference>
<feature type="domain" description="FAD dependent oxidoreductase" evidence="1">
    <location>
        <begin position="10"/>
        <end position="107"/>
    </location>
</feature>
<dbReference type="Pfam" id="PF01266">
    <property type="entry name" value="DAO"/>
    <property type="match status" value="1"/>
</dbReference>
<dbReference type="AlphaFoldDB" id="A0AAJ0CNY1"/>
<dbReference type="InterPro" id="IPR006076">
    <property type="entry name" value="FAD-dep_OxRdtase"/>
</dbReference>
<accession>A0AAJ0CNY1</accession>
<gene>
    <name evidence="2" type="ORF">QQS21_007050</name>
</gene>
<dbReference type="GO" id="GO:0005737">
    <property type="term" value="C:cytoplasm"/>
    <property type="evidence" value="ECO:0007669"/>
    <property type="project" value="TreeGrafter"/>
</dbReference>
<evidence type="ECO:0000313" key="3">
    <source>
        <dbReference type="Proteomes" id="UP001251528"/>
    </source>
</evidence>
<dbReference type="InterPro" id="IPR036188">
    <property type="entry name" value="FAD/NAD-bd_sf"/>
</dbReference>